<feature type="transmembrane region" description="Helical" evidence="7">
    <location>
        <begin position="185"/>
        <end position="207"/>
    </location>
</feature>
<dbReference type="PANTHER" id="PTHR33567:SF3">
    <property type="entry name" value="CHROMATE ION TRANSPORTER (EUROFUNG)"/>
    <property type="match status" value="1"/>
</dbReference>
<keyword evidence="6 7" id="KW-0472">Membrane</keyword>
<dbReference type="OrthoDB" id="8969999at2"/>
<evidence type="ECO:0000256" key="1">
    <source>
        <dbReference type="ARBA" id="ARBA00004651"/>
    </source>
</evidence>
<sequence length="384" mass="40782">MFLTIFWKFLLLGCTSFGGPAAHIGYFRKEFVERLGWASETEYAQWVALSQIMPGPGSSQVGFALGYHRGGIVGAIAAFIGFTLPSVVLMCVFATLGSQFSEYSAFIGILGALKLMAVVVILDAIWGMGSSFCQSYRTRLIAILSMLFMLLWPLGLGSLLLIILAGVAGALWLGETQGKVFTGRMSAKVAYLALGLFSILFIVTALIHGSGWLALAAELFQAGSLVFGGGHVVLPLMSEQLADLVSTTNLLTGYAAAQAVPGPMFTLASYLGAVSAPDGQMLAWALLATLAIFLPGLLLMLVGQHFWQGLSHYSRLQGAVAAINAAVVGLLIATLLFPILPSSVGSVWQALIVVVAFVWLRWQKPAIWQLVAVFVLGGLVTALF</sequence>
<dbReference type="EMBL" id="CYHG01000002">
    <property type="protein sequence ID" value="CUB02719.1"/>
    <property type="molecule type" value="Genomic_DNA"/>
</dbReference>
<feature type="transmembrane region" description="Helical" evidence="7">
    <location>
        <begin position="72"/>
        <end position="96"/>
    </location>
</feature>
<dbReference type="RefSeq" id="WP_055461692.1">
    <property type="nucleotide sequence ID" value="NZ_CYHG01000002.1"/>
</dbReference>
<feature type="transmembrane region" description="Helical" evidence="7">
    <location>
        <begin position="346"/>
        <end position="362"/>
    </location>
</feature>
<evidence type="ECO:0000256" key="5">
    <source>
        <dbReference type="ARBA" id="ARBA00022989"/>
    </source>
</evidence>
<evidence type="ECO:0000256" key="2">
    <source>
        <dbReference type="ARBA" id="ARBA00005262"/>
    </source>
</evidence>
<dbReference type="InterPro" id="IPR003370">
    <property type="entry name" value="Chromate_transpt"/>
</dbReference>
<evidence type="ECO:0000256" key="4">
    <source>
        <dbReference type="ARBA" id="ARBA00022692"/>
    </source>
</evidence>
<name>A0A0K6IHY5_9GAMM</name>
<feature type="transmembrane region" description="Helical" evidence="7">
    <location>
        <begin position="367"/>
        <end position="383"/>
    </location>
</feature>
<feature type="transmembrane region" description="Helical" evidence="7">
    <location>
        <begin position="283"/>
        <end position="307"/>
    </location>
</feature>
<evidence type="ECO:0000313" key="8">
    <source>
        <dbReference type="EMBL" id="CUB02719.1"/>
    </source>
</evidence>
<gene>
    <name evidence="8" type="ORF">Ga0061065_10256</name>
</gene>
<feature type="transmembrane region" description="Helical" evidence="7">
    <location>
        <begin position="250"/>
        <end position="271"/>
    </location>
</feature>
<dbReference type="Pfam" id="PF02417">
    <property type="entry name" value="Chromate_transp"/>
    <property type="match status" value="2"/>
</dbReference>
<dbReference type="Proteomes" id="UP000182769">
    <property type="component" value="Unassembled WGS sequence"/>
</dbReference>
<comment type="subcellular location">
    <subcellularLocation>
        <location evidence="1">Cell membrane</location>
        <topology evidence="1">Multi-pass membrane protein</topology>
    </subcellularLocation>
</comment>
<protein>
    <submittedName>
        <fullName evidence="8">Chromate transporter, chromate ion transporter (CHR) family</fullName>
    </submittedName>
</protein>
<reference evidence="9" key="1">
    <citation type="submission" date="2015-08" db="EMBL/GenBank/DDBJ databases">
        <authorList>
            <person name="Varghese N."/>
        </authorList>
    </citation>
    <scope>NUCLEOTIDE SEQUENCE [LARGE SCALE GENOMIC DNA]</scope>
    <source>
        <strain evidence="9">JCM 18476</strain>
    </source>
</reference>
<evidence type="ECO:0000313" key="9">
    <source>
        <dbReference type="Proteomes" id="UP000182769"/>
    </source>
</evidence>
<feature type="transmembrane region" description="Helical" evidence="7">
    <location>
        <begin position="319"/>
        <end position="340"/>
    </location>
</feature>
<keyword evidence="9" id="KW-1185">Reference proteome</keyword>
<dbReference type="GO" id="GO:0015109">
    <property type="term" value="F:chromate transmembrane transporter activity"/>
    <property type="evidence" value="ECO:0007669"/>
    <property type="project" value="InterPro"/>
</dbReference>
<keyword evidence="3" id="KW-1003">Cell membrane</keyword>
<feature type="transmembrane region" description="Helical" evidence="7">
    <location>
        <begin position="103"/>
        <end position="128"/>
    </location>
</feature>
<dbReference type="STRING" id="1137284.GCA_001418205_00561"/>
<comment type="similarity">
    <text evidence="2">Belongs to the chromate ion transporter (CHR) (TC 2.A.51) family.</text>
</comment>
<keyword evidence="4 7" id="KW-0812">Transmembrane</keyword>
<feature type="transmembrane region" description="Helical" evidence="7">
    <location>
        <begin position="140"/>
        <end position="173"/>
    </location>
</feature>
<dbReference type="InterPro" id="IPR014047">
    <property type="entry name" value="Chr_Tranpt_l_chain"/>
</dbReference>
<dbReference type="PANTHER" id="PTHR33567">
    <property type="entry name" value="CHROMATE ION TRANSPORTER (EUROFUNG)"/>
    <property type="match status" value="1"/>
</dbReference>
<dbReference type="AlphaFoldDB" id="A0A0K6IHY5"/>
<organism evidence="8 9">
    <name type="scientific">Marinomonas fungiae</name>
    <dbReference type="NCBI Taxonomy" id="1137284"/>
    <lineage>
        <taxon>Bacteria</taxon>
        <taxon>Pseudomonadati</taxon>
        <taxon>Pseudomonadota</taxon>
        <taxon>Gammaproteobacteria</taxon>
        <taxon>Oceanospirillales</taxon>
        <taxon>Oceanospirillaceae</taxon>
        <taxon>Marinomonas</taxon>
    </lineage>
</organism>
<proteinExistence type="inferred from homology"/>
<keyword evidence="5 7" id="KW-1133">Transmembrane helix</keyword>
<evidence type="ECO:0000256" key="3">
    <source>
        <dbReference type="ARBA" id="ARBA00022475"/>
    </source>
</evidence>
<dbReference type="PIRSF" id="PIRSF004810">
    <property type="entry name" value="ChrA"/>
    <property type="match status" value="1"/>
</dbReference>
<dbReference type="NCBIfam" id="TIGR00937">
    <property type="entry name" value="2A51"/>
    <property type="match status" value="1"/>
</dbReference>
<accession>A0A0K6IHY5</accession>
<evidence type="ECO:0000256" key="7">
    <source>
        <dbReference type="SAM" id="Phobius"/>
    </source>
</evidence>
<dbReference type="GO" id="GO:0005886">
    <property type="term" value="C:plasma membrane"/>
    <property type="evidence" value="ECO:0007669"/>
    <property type="project" value="UniProtKB-SubCell"/>
</dbReference>
<evidence type="ECO:0000256" key="6">
    <source>
        <dbReference type="ARBA" id="ARBA00023136"/>
    </source>
</evidence>